<dbReference type="GO" id="GO:0006281">
    <property type="term" value="P:DNA repair"/>
    <property type="evidence" value="ECO:0007669"/>
    <property type="project" value="InterPro"/>
</dbReference>
<evidence type="ECO:0000313" key="3">
    <source>
        <dbReference type="EMBL" id="TDO97516.1"/>
    </source>
</evidence>
<feature type="region of interest" description="Disordered" evidence="1">
    <location>
        <begin position="165"/>
        <end position="209"/>
    </location>
</feature>
<keyword evidence="4" id="KW-1185">Reference proteome</keyword>
<feature type="compositionally biased region" description="Basic and acidic residues" evidence="1">
    <location>
        <begin position="165"/>
        <end position="177"/>
    </location>
</feature>
<dbReference type="SUPFAM" id="SSF81585">
    <property type="entry name" value="PsbU/PolX domain-like"/>
    <property type="match status" value="1"/>
</dbReference>
<sequence>MNTLSTSFNDDRNNDSQTQIKLQLEGQCGYQLDEGTCRALINIEKISNHRDLGNLSGTLAIQLRAYRANQPKDDQSYLLASTTVGQINGQYYLENCLYDLIYTAPAPGTWRICLELREWSEQDYSLCDQITFPVPMQIDFQPTLVEKGVERPVVKTTDKIAAEKTTSKLNTTEKHTTDFATPQTLGEIDESTEKTPTKSRKSSKSKTKRVDQSGLTFVNQCSMEDILDTKGISKKIAKEIVQHRPYNKWKELLDIKGVGPKLLERIKKALKEKAL</sequence>
<accession>A0A4R6M8K5</accession>
<evidence type="ECO:0000259" key="2">
    <source>
        <dbReference type="SMART" id="SM00278"/>
    </source>
</evidence>
<dbReference type="InterPro" id="IPR003583">
    <property type="entry name" value="Hlx-hairpin-Hlx_DNA-bd_motif"/>
</dbReference>
<dbReference type="EMBL" id="SNXC01000012">
    <property type="protein sequence ID" value="TDO97516.1"/>
    <property type="molecule type" value="Genomic_DNA"/>
</dbReference>
<feature type="domain" description="Helix-hairpin-helix DNA-binding motif class 1" evidence="2">
    <location>
        <begin position="224"/>
        <end position="243"/>
    </location>
</feature>
<dbReference type="GO" id="GO:0003677">
    <property type="term" value="F:DNA binding"/>
    <property type="evidence" value="ECO:0007669"/>
    <property type="project" value="InterPro"/>
</dbReference>
<reference evidence="3 4" key="1">
    <citation type="submission" date="2019-03" db="EMBL/GenBank/DDBJ databases">
        <title>Genomic Encyclopedia of Type Strains, Phase III (KMG-III): the genomes of soil and plant-associated and newly described type strains.</title>
        <authorList>
            <person name="Whitman W."/>
        </authorList>
    </citation>
    <scope>NUCLEOTIDE SEQUENCE [LARGE SCALE GENOMIC DNA]</scope>
    <source>
        <strain evidence="3 4">CECT 7378</strain>
    </source>
</reference>
<dbReference type="Gene3D" id="1.10.150.320">
    <property type="entry name" value="Photosystem II 12 kDa extrinsic protein"/>
    <property type="match status" value="1"/>
</dbReference>
<dbReference type="RefSeq" id="WP_166637694.1">
    <property type="nucleotide sequence ID" value="NZ_SNXC01000012.1"/>
</dbReference>
<evidence type="ECO:0000313" key="4">
    <source>
        <dbReference type="Proteomes" id="UP000294656"/>
    </source>
</evidence>
<protein>
    <submittedName>
        <fullName evidence="3">Helix-hairpin-helix protein</fullName>
    </submittedName>
</protein>
<name>A0A4R6M8K5_9GAMM</name>
<gene>
    <name evidence="3" type="ORF">DFP79_2337</name>
</gene>
<dbReference type="Proteomes" id="UP000294656">
    <property type="component" value="Unassembled WGS sequence"/>
</dbReference>
<dbReference type="Pfam" id="PF12836">
    <property type="entry name" value="HHH_3"/>
    <property type="match status" value="1"/>
</dbReference>
<dbReference type="SMART" id="SM00278">
    <property type="entry name" value="HhH1"/>
    <property type="match status" value="2"/>
</dbReference>
<organism evidence="3 4">
    <name type="scientific">Marinomonas balearica</name>
    <dbReference type="NCBI Taxonomy" id="491947"/>
    <lineage>
        <taxon>Bacteria</taxon>
        <taxon>Pseudomonadati</taxon>
        <taxon>Pseudomonadota</taxon>
        <taxon>Gammaproteobacteria</taxon>
        <taxon>Oceanospirillales</taxon>
        <taxon>Oceanospirillaceae</taxon>
        <taxon>Marinomonas</taxon>
    </lineage>
</organism>
<feature type="compositionally biased region" description="Basic residues" evidence="1">
    <location>
        <begin position="197"/>
        <end position="207"/>
    </location>
</feature>
<dbReference type="AlphaFoldDB" id="A0A4R6M8K5"/>
<feature type="domain" description="Helix-hairpin-helix DNA-binding motif class 1" evidence="2">
    <location>
        <begin position="250"/>
        <end position="269"/>
    </location>
</feature>
<evidence type="ECO:0000256" key="1">
    <source>
        <dbReference type="SAM" id="MobiDB-lite"/>
    </source>
</evidence>
<comment type="caution">
    <text evidence="3">The sequence shown here is derived from an EMBL/GenBank/DDBJ whole genome shotgun (WGS) entry which is preliminary data.</text>
</comment>
<proteinExistence type="predicted"/>